<dbReference type="PROSITE" id="PS51257">
    <property type="entry name" value="PROKAR_LIPOPROTEIN"/>
    <property type="match status" value="1"/>
</dbReference>
<comment type="caution">
    <text evidence="1">The sequence shown here is derived from an EMBL/GenBank/DDBJ whole genome shotgun (WGS) entry which is preliminary data.</text>
</comment>
<organism evidence="1 2">
    <name type="scientific">Candidatus Cryptobacteroides merdigallinarum</name>
    <dbReference type="NCBI Taxonomy" id="2840770"/>
    <lineage>
        <taxon>Bacteria</taxon>
        <taxon>Pseudomonadati</taxon>
        <taxon>Bacteroidota</taxon>
        <taxon>Bacteroidia</taxon>
        <taxon>Bacteroidales</taxon>
        <taxon>Candidatus Cryptobacteroides</taxon>
    </lineage>
</organism>
<evidence type="ECO:0000313" key="1">
    <source>
        <dbReference type="EMBL" id="MBO8448473.1"/>
    </source>
</evidence>
<accession>A0A9D9HFP8</accession>
<dbReference type="Proteomes" id="UP000810252">
    <property type="component" value="Unassembled WGS sequence"/>
</dbReference>
<evidence type="ECO:0008006" key="3">
    <source>
        <dbReference type="Google" id="ProtNLM"/>
    </source>
</evidence>
<dbReference type="AlphaFoldDB" id="A0A9D9HFP8"/>
<name>A0A9D9HFP8_9BACT</name>
<gene>
    <name evidence="1" type="ORF">IAC29_04290</name>
</gene>
<reference evidence="1" key="2">
    <citation type="journal article" date="2021" name="PeerJ">
        <title>Extensive microbial diversity within the chicken gut microbiome revealed by metagenomics and culture.</title>
        <authorList>
            <person name="Gilroy R."/>
            <person name="Ravi A."/>
            <person name="Getino M."/>
            <person name="Pursley I."/>
            <person name="Horton D.L."/>
            <person name="Alikhan N.F."/>
            <person name="Baker D."/>
            <person name="Gharbi K."/>
            <person name="Hall N."/>
            <person name="Watson M."/>
            <person name="Adriaenssens E.M."/>
            <person name="Foster-Nyarko E."/>
            <person name="Jarju S."/>
            <person name="Secka A."/>
            <person name="Antonio M."/>
            <person name="Oren A."/>
            <person name="Chaudhuri R.R."/>
            <person name="La Ragione R."/>
            <person name="Hildebrand F."/>
            <person name="Pallen M.J."/>
        </authorList>
    </citation>
    <scope>NUCLEOTIDE SEQUENCE</scope>
    <source>
        <strain evidence="1">20514</strain>
    </source>
</reference>
<proteinExistence type="predicted"/>
<protein>
    <recommendedName>
        <fullName evidence="3">DUF4843 domain-containing protein</fullName>
    </recommendedName>
</protein>
<evidence type="ECO:0000313" key="2">
    <source>
        <dbReference type="Proteomes" id="UP000810252"/>
    </source>
</evidence>
<dbReference type="EMBL" id="JADIMQ010000061">
    <property type="protein sequence ID" value="MBO8448473.1"/>
    <property type="molecule type" value="Genomic_DNA"/>
</dbReference>
<sequence length="237" mass="26710">MKAKYVSIFFALAFASVSCKVNDIGLYSDENPRIEFAGPVTYTFSDDEYLNAHILDGEEYSEVKFTARLIGYFLEAPRTFAVTSEPIASAFNPVFRFDNPYTFPAEQSEYAAAFRVRCPEREDVSTRETTNTGQAYIVYDNSSAYQQFGEGRVENLACRVDVVLQIYPTDWNSAFWGSYSTSKYLLMMETFEAVHGDIQQTAGNKTRIREAYAAYKSANGPLYGDDVASETEISFPD</sequence>
<reference evidence="1" key="1">
    <citation type="submission" date="2020-10" db="EMBL/GenBank/DDBJ databases">
        <authorList>
            <person name="Gilroy R."/>
        </authorList>
    </citation>
    <scope>NUCLEOTIDE SEQUENCE</scope>
    <source>
        <strain evidence="1">20514</strain>
    </source>
</reference>